<accession>A0AAV3EEZ3</accession>
<evidence type="ECO:0000313" key="2">
    <source>
        <dbReference type="Proteomes" id="UP000004274"/>
    </source>
</evidence>
<organism evidence="1 2">
    <name type="scientific">Streptococcus cristatus ATCC 51100</name>
    <dbReference type="NCBI Taxonomy" id="889201"/>
    <lineage>
        <taxon>Bacteria</taxon>
        <taxon>Bacillati</taxon>
        <taxon>Bacillota</taxon>
        <taxon>Bacilli</taxon>
        <taxon>Lactobacillales</taxon>
        <taxon>Streptococcaceae</taxon>
        <taxon>Streptococcus</taxon>
    </lineage>
</organism>
<dbReference type="AlphaFoldDB" id="A0AAV3EEZ3"/>
<proteinExistence type="predicted"/>
<evidence type="ECO:0000313" key="1">
    <source>
        <dbReference type="EMBL" id="EGU67836.1"/>
    </source>
</evidence>
<gene>
    <name evidence="1" type="ORF">HMPREF9960_1742</name>
</gene>
<reference evidence="1 2" key="1">
    <citation type="submission" date="2011-05" db="EMBL/GenBank/DDBJ databases">
        <authorList>
            <person name="Durkin A.S."/>
            <person name="McCorrison J."/>
            <person name="Torralba M."/>
            <person name="Gillis M."/>
            <person name="Methe B."/>
            <person name="Sutton G."/>
            <person name="Nelson K.E."/>
        </authorList>
    </citation>
    <scope>NUCLEOTIDE SEQUENCE [LARGE SCALE GENOMIC DNA]</scope>
    <source>
        <strain evidence="1 2">ATCC 51100</strain>
    </source>
</reference>
<protein>
    <submittedName>
        <fullName evidence="1">Uncharacterized protein</fullName>
    </submittedName>
</protein>
<comment type="caution">
    <text evidence="1">The sequence shown here is derived from an EMBL/GenBank/DDBJ whole genome shotgun (WGS) entry which is preliminary data.</text>
</comment>
<dbReference type="EMBL" id="AFUE01000006">
    <property type="protein sequence ID" value="EGU67836.1"/>
    <property type="molecule type" value="Genomic_DNA"/>
</dbReference>
<sequence length="43" mass="4937">MKHKKKIHHSVVDFFDSLSIVVGDLSLRLGMFGEETQVVSYEE</sequence>
<dbReference type="Proteomes" id="UP000004274">
    <property type="component" value="Unassembled WGS sequence"/>
</dbReference>
<name>A0AAV3EEZ3_STRCR</name>